<dbReference type="eggNOG" id="ENOG502ZIP0">
    <property type="taxonomic scope" value="Bacteria"/>
</dbReference>
<organism evidence="1 2">
    <name type="scientific">Gallaecimonas xiamenensis 3-C-1</name>
    <dbReference type="NCBI Taxonomy" id="745411"/>
    <lineage>
        <taxon>Bacteria</taxon>
        <taxon>Pseudomonadati</taxon>
        <taxon>Pseudomonadota</taxon>
        <taxon>Gammaproteobacteria</taxon>
        <taxon>Enterobacterales</taxon>
        <taxon>Gallaecimonadaceae</taxon>
        <taxon>Gallaecimonas</taxon>
    </lineage>
</organism>
<dbReference type="STRING" id="745411.B3C1_03715"/>
<accession>K2KHF8</accession>
<comment type="caution">
    <text evidence="1">The sequence shown here is derived from an EMBL/GenBank/DDBJ whole genome shotgun (WGS) entry which is preliminary data.</text>
</comment>
<evidence type="ECO:0000313" key="1">
    <source>
        <dbReference type="EMBL" id="EKE76670.1"/>
    </source>
</evidence>
<name>K2KHF8_9GAMM</name>
<evidence type="ECO:0000313" key="2">
    <source>
        <dbReference type="Proteomes" id="UP000006755"/>
    </source>
</evidence>
<reference evidence="1 2" key="1">
    <citation type="journal article" date="2012" name="J. Bacteriol.">
        <title>Genome Sequence of Gallaecimonas xiamenensis Type Strain 3-C-1.</title>
        <authorList>
            <person name="Lai Q."/>
            <person name="Wang L."/>
            <person name="Wang W."/>
            <person name="Shao Z."/>
        </authorList>
    </citation>
    <scope>NUCLEOTIDE SEQUENCE [LARGE SCALE GENOMIC DNA]</scope>
    <source>
        <strain evidence="1 2">3-C-1</strain>
    </source>
</reference>
<keyword evidence="2" id="KW-1185">Reference proteome</keyword>
<sequence length="130" mass="13733">MSLPVLALAACTSVPPEGVDARMQRWQGYPVEALMDKWGVPAQTTKVEGQDWLIYRDSRSSSKPSIGVGVGGGSGNVFGSIGTVFGGGRSSDGCTRQVVVADGKVAQIRWQGDPKLCWELTPVPGDTPQQ</sequence>
<protein>
    <submittedName>
        <fullName evidence="1">Uncharacterized protein</fullName>
    </submittedName>
</protein>
<dbReference type="AlphaFoldDB" id="K2KHF8"/>
<dbReference type="EMBL" id="AMRI01000004">
    <property type="protein sequence ID" value="EKE76670.1"/>
    <property type="molecule type" value="Genomic_DNA"/>
</dbReference>
<proteinExistence type="predicted"/>
<gene>
    <name evidence="1" type="ORF">B3C1_03715</name>
</gene>
<dbReference type="Proteomes" id="UP000006755">
    <property type="component" value="Unassembled WGS sequence"/>
</dbReference>